<feature type="transmembrane region" description="Helical" evidence="12">
    <location>
        <begin position="12"/>
        <end position="32"/>
    </location>
</feature>
<evidence type="ECO:0000313" key="13">
    <source>
        <dbReference type="EMBL" id="MBN3313495.1"/>
    </source>
</evidence>
<evidence type="ECO:0000256" key="2">
    <source>
        <dbReference type="ARBA" id="ARBA00006939"/>
    </source>
</evidence>
<keyword evidence="14" id="KW-1185">Reference proteome</keyword>
<feature type="non-terminal residue" evidence="13">
    <location>
        <position position="1"/>
    </location>
</feature>
<evidence type="ECO:0000256" key="1">
    <source>
        <dbReference type="ARBA" id="ARBA00004651"/>
    </source>
</evidence>
<dbReference type="PANTHER" id="PTHR11040">
    <property type="entry name" value="ZINC/IRON TRANSPORTER"/>
    <property type="match status" value="1"/>
</dbReference>
<keyword evidence="6 12" id="KW-1133">Transmembrane helix</keyword>
<protein>
    <recommendedName>
        <fullName evidence="8">Zinc transporter ZIP11</fullName>
    </recommendedName>
    <alternativeName>
        <fullName evidence="9">Solute carrier family 39 member 11</fullName>
    </alternativeName>
    <alternativeName>
        <fullName evidence="10">Zrt- and Irt-like protein 11</fullName>
    </alternativeName>
</protein>
<feature type="transmembrane region" description="Helical" evidence="12">
    <location>
        <begin position="375"/>
        <end position="392"/>
    </location>
</feature>
<keyword evidence="4 12" id="KW-0812">Transmembrane</keyword>
<dbReference type="AlphaFoldDB" id="A0A8J7NK55"/>
<sequence>MIPGYSPVFQALLGTLFTWGLTAAGAALVFIFSTGQKRVLDGSLGFAAGVMLAASYWSLLAPAIDMAEDSGKYGAYAFVPVAVGFTLGAAFVYCADLLMPALGIGEDPHSALISNRDCKPLKEKEDSACLHSDSQELSIRIGNAVTDQMENGEVYQRRKGPQANPTEDQEEPHGTRDVGERRGSSWRRIVLLILAITIHNIPVSCFVFSVTVGSLSCIIVSDTDLSVFLFVSSGIIAAQSPCSRPERFWIAWCPKAGSDICERLTTPPFGANSCVRHYGACIVPKYECVEGLAVGVGFGAVGKTASATFESARNLAIGIGIQNFPEGLAVSLPLRGAGQPMWRAFWYGQLSGMVEPIAGVLGACAVVLAEPLLPYALAFAAGAMVYVVMDDIIPEAQVNGNGKLASWTSIFGFVVMMSLDVGLS</sequence>
<evidence type="ECO:0000256" key="8">
    <source>
        <dbReference type="ARBA" id="ARBA00040593"/>
    </source>
</evidence>
<evidence type="ECO:0000256" key="12">
    <source>
        <dbReference type="SAM" id="Phobius"/>
    </source>
</evidence>
<keyword evidence="3" id="KW-1003">Cell membrane</keyword>
<feature type="transmembrane region" description="Helical" evidence="12">
    <location>
        <begin position="76"/>
        <end position="95"/>
    </location>
</feature>
<evidence type="ECO:0000256" key="10">
    <source>
        <dbReference type="ARBA" id="ARBA00042973"/>
    </source>
</evidence>
<feature type="compositionally biased region" description="Basic and acidic residues" evidence="11">
    <location>
        <begin position="171"/>
        <end position="180"/>
    </location>
</feature>
<organism evidence="13 14">
    <name type="scientific">Atractosteus spatula</name>
    <name type="common">Alligator gar</name>
    <name type="synonym">Lepisosteus spatula</name>
    <dbReference type="NCBI Taxonomy" id="7917"/>
    <lineage>
        <taxon>Eukaryota</taxon>
        <taxon>Metazoa</taxon>
        <taxon>Chordata</taxon>
        <taxon>Craniata</taxon>
        <taxon>Vertebrata</taxon>
        <taxon>Euteleostomi</taxon>
        <taxon>Actinopterygii</taxon>
        <taxon>Neopterygii</taxon>
        <taxon>Holostei</taxon>
        <taxon>Semionotiformes</taxon>
        <taxon>Lepisosteidae</taxon>
        <taxon>Atractosteus</taxon>
    </lineage>
</organism>
<dbReference type="Proteomes" id="UP000736164">
    <property type="component" value="Unassembled WGS sequence"/>
</dbReference>
<dbReference type="GO" id="GO:0005886">
    <property type="term" value="C:plasma membrane"/>
    <property type="evidence" value="ECO:0007669"/>
    <property type="project" value="UniProtKB-SubCell"/>
</dbReference>
<reference evidence="13" key="1">
    <citation type="journal article" date="2021" name="Cell">
        <title>Tracing the genetic footprints of vertebrate landing in non-teleost ray-finned fishes.</title>
        <authorList>
            <person name="Bi X."/>
            <person name="Wang K."/>
            <person name="Yang L."/>
            <person name="Pan H."/>
            <person name="Jiang H."/>
            <person name="Wei Q."/>
            <person name="Fang M."/>
            <person name="Yu H."/>
            <person name="Zhu C."/>
            <person name="Cai Y."/>
            <person name="He Y."/>
            <person name="Gan X."/>
            <person name="Zeng H."/>
            <person name="Yu D."/>
            <person name="Zhu Y."/>
            <person name="Jiang H."/>
            <person name="Qiu Q."/>
            <person name="Yang H."/>
            <person name="Zhang Y.E."/>
            <person name="Wang W."/>
            <person name="Zhu M."/>
            <person name="He S."/>
            <person name="Zhang G."/>
        </authorList>
    </citation>
    <scope>NUCLEOTIDE SEQUENCE</scope>
    <source>
        <strain evidence="13">Allg_001</strain>
    </source>
</reference>
<feature type="transmembrane region" description="Helical" evidence="12">
    <location>
        <begin position="189"/>
        <end position="212"/>
    </location>
</feature>
<comment type="caution">
    <text evidence="13">The sequence shown here is derived from an EMBL/GenBank/DDBJ whole genome shotgun (WGS) entry which is preliminary data.</text>
</comment>
<evidence type="ECO:0000313" key="14">
    <source>
        <dbReference type="Proteomes" id="UP000736164"/>
    </source>
</evidence>
<name>A0A8J7NK55_ATRSP</name>
<evidence type="ECO:0000256" key="9">
    <source>
        <dbReference type="ARBA" id="ARBA00042540"/>
    </source>
</evidence>
<dbReference type="PANTHER" id="PTHR11040:SF211">
    <property type="entry name" value="ZINC TRANSPORTER ZIP11"/>
    <property type="match status" value="1"/>
</dbReference>
<dbReference type="Pfam" id="PF02535">
    <property type="entry name" value="Zip"/>
    <property type="match status" value="2"/>
</dbReference>
<feature type="transmembrane region" description="Helical" evidence="12">
    <location>
        <begin position="44"/>
        <end position="64"/>
    </location>
</feature>
<keyword evidence="5" id="KW-0862">Zinc</keyword>
<evidence type="ECO:0000256" key="4">
    <source>
        <dbReference type="ARBA" id="ARBA00022692"/>
    </source>
</evidence>
<feature type="transmembrane region" description="Helical" evidence="12">
    <location>
        <begin position="344"/>
        <end position="369"/>
    </location>
</feature>
<dbReference type="GO" id="GO:0005385">
    <property type="term" value="F:zinc ion transmembrane transporter activity"/>
    <property type="evidence" value="ECO:0007669"/>
    <property type="project" value="TreeGrafter"/>
</dbReference>
<evidence type="ECO:0000256" key="3">
    <source>
        <dbReference type="ARBA" id="ARBA00022475"/>
    </source>
</evidence>
<keyword evidence="7 12" id="KW-0472">Membrane</keyword>
<accession>A0A8J7NK55</accession>
<gene>
    <name evidence="13" type="primary">Slc39a11</name>
    <name evidence="13" type="ORF">GTO95_0002216</name>
</gene>
<dbReference type="EMBL" id="JAAWVO010011700">
    <property type="protein sequence ID" value="MBN3313495.1"/>
    <property type="molecule type" value="Genomic_DNA"/>
</dbReference>
<feature type="non-terminal residue" evidence="13">
    <location>
        <position position="424"/>
    </location>
</feature>
<evidence type="ECO:0000256" key="5">
    <source>
        <dbReference type="ARBA" id="ARBA00022833"/>
    </source>
</evidence>
<evidence type="ECO:0000256" key="7">
    <source>
        <dbReference type="ARBA" id="ARBA00023136"/>
    </source>
</evidence>
<comment type="subcellular location">
    <subcellularLocation>
        <location evidence="1">Cell membrane</location>
        <topology evidence="1">Multi-pass membrane protein</topology>
    </subcellularLocation>
</comment>
<evidence type="ECO:0000256" key="11">
    <source>
        <dbReference type="SAM" id="MobiDB-lite"/>
    </source>
</evidence>
<proteinExistence type="inferred from homology"/>
<feature type="transmembrane region" description="Helical" evidence="12">
    <location>
        <begin position="404"/>
        <end position="423"/>
    </location>
</feature>
<evidence type="ECO:0000256" key="6">
    <source>
        <dbReference type="ARBA" id="ARBA00022989"/>
    </source>
</evidence>
<dbReference type="InterPro" id="IPR003689">
    <property type="entry name" value="ZIP"/>
</dbReference>
<feature type="region of interest" description="Disordered" evidence="11">
    <location>
        <begin position="156"/>
        <end position="180"/>
    </location>
</feature>
<comment type="similarity">
    <text evidence="2">Belongs to the ZIP transporter (TC 2.A.5) family.</text>
</comment>